<dbReference type="RefSeq" id="WP_014681276.1">
    <property type="nucleotide sequence ID" value="NC_017770.1"/>
</dbReference>
<dbReference type="eggNOG" id="COG3279">
    <property type="taxonomic scope" value="Bacteria"/>
</dbReference>
<keyword evidence="6" id="KW-1185">Reference proteome</keyword>
<sequence>MKDNINVMIVEDEAILAMDLEEKLLLEGFTIAGVADNADEALSIFKNNAVDLLLMDVSIKGDCDGIETIKRILSMREVPFIYLTAFTDAATIERAKETFPSAYLVKPFQIANLRIAIEMALNNFAVRKEVDSTPVFTLQGKEKEQSGKESILHFNGHVFIKQNYRFLKIKLEDIYYLEAENNYTNIYTVDKQYSLRLSLNAILEKLEMPGLIRVHRSYAVNLDHLTTFNDVFLNIGKNEVPLGRNYKDEFFKCFDFR</sequence>
<reference evidence="5" key="1">
    <citation type="submission" date="2012-02" db="EMBL/GenBank/DDBJ databases">
        <title>The complete genome of Solitalea canadensis DSM 3403.</title>
        <authorList>
            <consortium name="US DOE Joint Genome Institute (JGI-PGF)"/>
            <person name="Lucas S."/>
            <person name="Copeland A."/>
            <person name="Lapidus A."/>
            <person name="Glavina del Rio T."/>
            <person name="Dalin E."/>
            <person name="Tice H."/>
            <person name="Bruce D."/>
            <person name="Goodwin L."/>
            <person name="Pitluck S."/>
            <person name="Peters L."/>
            <person name="Ovchinnikova G."/>
            <person name="Lu M."/>
            <person name="Kyrpides N."/>
            <person name="Mavromatis K."/>
            <person name="Ivanova N."/>
            <person name="Brettin T."/>
            <person name="Detter J.C."/>
            <person name="Han C."/>
            <person name="Larimer F."/>
            <person name="Land M."/>
            <person name="Hauser L."/>
            <person name="Markowitz V."/>
            <person name="Cheng J.-F."/>
            <person name="Hugenholtz P."/>
            <person name="Woyke T."/>
            <person name="Wu D."/>
            <person name="Spring S."/>
            <person name="Schroeder M."/>
            <person name="Kopitz M."/>
            <person name="Brambilla E."/>
            <person name="Klenk H.-P."/>
            <person name="Eisen J.A."/>
        </authorList>
    </citation>
    <scope>NUCLEOTIDE SEQUENCE</scope>
    <source>
        <strain evidence="5">DSM 3403</strain>
    </source>
</reference>
<dbReference type="STRING" id="929556.Solca_3030"/>
<evidence type="ECO:0000313" key="5">
    <source>
        <dbReference type="EMBL" id="AFD08049.1"/>
    </source>
</evidence>
<accession>H8KSE1</accession>
<dbReference type="AlphaFoldDB" id="H8KSE1"/>
<feature type="domain" description="HTH LytTR-type" evidence="4">
    <location>
        <begin position="165"/>
        <end position="225"/>
    </location>
</feature>
<dbReference type="Gene3D" id="2.40.50.1020">
    <property type="entry name" value="LytTr DNA-binding domain"/>
    <property type="match status" value="1"/>
</dbReference>
<feature type="domain" description="Response regulatory" evidence="3">
    <location>
        <begin position="6"/>
        <end position="121"/>
    </location>
</feature>
<name>H8KSE1_SOLCM</name>
<dbReference type="PANTHER" id="PTHR44591">
    <property type="entry name" value="STRESS RESPONSE REGULATOR PROTEIN 1"/>
    <property type="match status" value="1"/>
</dbReference>
<dbReference type="Pfam" id="PF00072">
    <property type="entry name" value="Response_reg"/>
    <property type="match status" value="1"/>
</dbReference>
<evidence type="ECO:0000313" key="6">
    <source>
        <dbReference type="Proteomes" id="UP000007590"/>
    </source>
</evidence>
<dbReference type="HOGENOM" id="CLU_000445_14_1_10"/>
<dbReference type="PROSITE" id="PS50930">
    <property type="entry name" value="HTH_LYTTR"/>
    <property type="match status" value="1"/>
</dbReference>
<gene>
    <name evidence="5" type="ordered locus">Solca_3030</name>
</gene>
<dbReference type="InterPro" id="IPR050595">
    <property type="entry name" value="Bact_response_regulator"/>
</dbReference>
<evidence type="ECO:0000256" key="1">
    <source>
        <dbReference type="ARBA" id="ARBA00022553"/>
    </source>
</evidence>
<dbReference type="Proteomes" id="UP000007590">
    <property type="component" value="Chromosome"/>
</dbReference>
<dbReference type="InterPro" id="IPR001789">
    <property type="entry name" value="Sig_transdc_resp-reg_receiver"/>
</dbReference>
<dbReference type="SMART" id="SM00850">
    <property type="entry name" value="LytTR"/>
    <property type="match status" value="1"/>
</dbReference>
<dbReference type="KEGG" id="scn:Solca_3030"/>
<keyword evidence="1 2" id="KW-0597">Phosphoprotein</keyword>
<dbReference type="GO" id="GO:0000160">
    <property type="term" value="P:phosphorelay signal transduction system"/>
    <property type="evidence" value="ECO:0007669"/>
    <property type="project" value="InterPro"/>
</dbReference>
<evidence type="ECO:0000256" key="2">
    <source>
        <dbReference type="PROSITE-ProRule" id="PRU00169"/>
    </source>
</evidence>
<dbReference type="EMBL" id="CP003349">
    <property type="protein sequence ID" value="AFD08049.1"/>
    <property type="molecule type" value="Genomic_DNA"/>
</dbReference>
<evidence type="ECO:0000259" key="3">
    <source>
        <dbReference type="PROSITE" id="PS50110"/>
    </source>
</evidence>
<dbReference type="SUPFAM" id="SSF52172">
    <property type="entry name" value="CheY-like"/>
    <property type="match status" value="1"/>
</dbReference>
<dbReference type="InterPro" id="IPR007492">
    <property type="entry name" value="LytTR_DNA-bd_dom"/>
</dbReference>
<dbReference type="CDD" id="cd17534">
    <property type="entry name" value="REC_DC-like"/>
    <property type="match status" value="1"/>
</dbReference>
<dbReference type="PROSITE" id="PS50110">
    <property type="entry name" value="RESPONSE_REGULATORY"/>
    <property type="match status" value="1"/>
</dbReference>
<dbReference type="Pfam" id="PF04397">
    <property type="entry name" value="LytTR"/>
    <property type="match status" value="1"/>
</dbReference>
<dbReference type="Gene3D" id="3.40.50.2300">
    <property type="match status" value="1"/>
</dbReference>
<dbReference type="PANTHER" id="PTHR44591:SF3">
    <property type="entry name" value="RESPONSE REGULATORY DOMAIN-CONTAINING PROTEIN"/>
    <property type="match status" value="1"/>
</dbReference>
<organism evidence="5 6">
    <name type="scientific">Solitalea canadensis (strain ATCC 29591 / DSM 3403 / JCM 21819 / LMG 8368 / NBRC 15130 / NCIMB 12057 / USAM 9D)</name>
    <name type="common">Flexibacter canadensis</name>
    <dbReference type="NCBI Taxonomy" id="929556"/>
    <lineage>
        <taxon>Bacteria</taxon>
        <taxon>Pseudomonadati</taxon>
        <taxon>Bacteroidota</taxon>
        <taxon>Sphingobacteriia</taxon>
        <taxon>Sphingobacteriales</taxon>
        <taxon>Sphingobacteriaceae</taxon>
        <taxon>Solitalea</taxon>
    </lineage>
</organism>
<protein>
    <submittedName>
        <fullName evidence="5">Response regulator of the LytR/AlgR family</fullName>
    </submittedName>
</protein>
<dbReference type="InterPro" id="IPR011006">
    <property type="entry name" value="CheY-like_superfamily"/>
</dbReference>
<evidence type="ECO:0000259" key="4">
    <source>
        <dbReference type="PROSITE" id="PS50930"/>
    </source>
</evidence>
<dbReference type="GO" id="GO:0003677">
    <property type="term" value="F:DNA binding"/>
    <property type="evidence" value="ECO:0007669"/>
    <property type="project" value="InterPro"/>
</dbReference>
<dbReference type="OrthoDB" id="1646880at2"/>
<feature type="modified residue" description="4-aspartylphosphate" evidence="2">
    <location>
        <position position="56"/>
    </location>
</feature>
<proteinExistence type="predicted"/>
<dbReference type="SMART" id="SM00448">
    <property type="entry name" value="REC"/>
    <property type="match status" value="1"/>
</dbReference>